<dbReference type="PROSITE" id="PS51503">
    <property type="entry name" value="HIG1"/>
    <property type="match status" value="1"/>
</dbReference>
<evidence type="ECO:0000256" key="3">
    <source>
        <dbReference type="ARBA" id="ARBA00022989"/>
    </source>
</evidence>
<evidence type="ECO:0000256" key="4">
    <source>
        <dbReference type="ARBA" id="ARBA00023136"/>
    </source>
</evidence>
<evidence type="ECO:0000256" key="5">
    <source>
        <dbReference type="SAM" id="Phobius"/>
    </source>
</evidence>
<evidence type="ECO:0000256" key="2">
    <source>
        <dbReference type="ARBA" id="ARBA00022692"/>
    </source>
</evidence>
<feature type="transmembrane region" description="Helical" evidence="5">
    <location>
        <begin position="41"/>
        <end position="60"/>
    </location>
</feature>
<keyword evidence="2 5" id="KW-0812">Transmembrane</keyword>
<dbReference type="GO" id="GO:0031966">
    <property type="term" value="C:mitochondrial membrane"/>
    <property type="evidence" value="ECO:0007669"/>
    <property type="project" value="UniProtKB-SubCell"/>
</dbReference>
<feature type="transmembrane region" description="Helical" evidence="5">
    <location>
        <begin position="72"/>
        <end position="94"/>
    </location>
</feature>
<evidence type="ECO:0000259" key="6">
    <source>
        <dbReference type="PROSITE" id="PS51503"/>
    </source>
</evidence>
<dbReference type="Proteomes" id="UP001652740">
    <property type="component" value="Unplaced"/>
</dbReference>
<protein>
    <submittedName>
        <fullName evidence="8">HIG1 domain family member 2A, mitochondrial</fullName>
    </submittedName>
</protein>
<proteinExistence type="predicted"/>
<name>A0A6J1W8D0_GALME</name>
<sequence length="99" mass="11088">MPNEEPPDLDWVQLRREMSNVTQHAETTKEKFTRKFTENPFVPLGCLATAGALSFGLWSFKSGKTKLSQQMMRLRIVAQGFTIAALVVGVMMTAGRNLK</sequence>
<evidence type="ECO:0000256" key="1">
    <source>
        <dbReference type="ARBA" id="ARBA00004325"/>
    </source>
</evidence>
<keyword evidence="3 5" id="KW-1133">Transmembrane helix</keyword>
<gene>
    <name evidence="8" type="primary">LOC113509919</name>
</gene>
<accession>A0A6J1W8D0</accession>
<evidence type="ECO:0000313" key="7">
    <source>
        <dbReference type="Proteomes" id="UP001652740"/>
    </source>
</evidence>
<dbReference type="InterPro" id="IPR007667">
    <property type="entry name" value="Hypoxia_induced_domain"/>
</dbReference>
<dbReference type="OrthoDB" id="6604018at2759"/>
<dbReference type="GO" id="GO:0097250">
    <property type="term" value="P:mitochondrial respirasome assembly"/>
    <property type="evidence" value="ECO:0007669"/>
    <property type="project" value="TreeGrafter"/>
</dbReference>
<dbReference type="Pfam" id="PF04588">
    <property type="entry name" value="HIG_1_N"/>
    <property type="match status" value="1"/>
</dbReference>
<dbReference type="InterPro" id="IPR050355">
    <property type="entry name" value="RCF1"/>
</dbReference>
<dbReference type="AlphaFoldDB" id="A0A6J1W8D0"/>
<evidence type="ECO:0000313" key="8">
    <source>
        <dbReference type="RefSeq" id="XP_026749146.1"/>
    </source>
</evidence>
<dbReference type="KEGG" id="gmw:113509919"/>
<keyword evidence="7" id="KW-1185">Reference proteome</keyword>
<comment type="subcellular location">
    <subcellularLocation>
        <location evidence="1">Mitochondrion membrane</location>
    </subcellularLocation>
</comment>
<dbReference type="PANTHER" id="PTHR12297:SF18">
    <property type="entry name" value="HIG1 DOMAIN FAMILY MEMBER 2A"/>
    <property type="match status" value="1"/>
</dbReference>
<reference evidence="8" key="1">
    <citation type="submission" date="2025-08" db="UniProtKB">
        <authorList>
            <consortium name="RefSeq"/>
        </authorList>
    </citation>
    <scope>IDENTIFICATION</scope>
    <source>
        <tissue evidence="8">Whole larvae</tissue>
    </source>
</reference>
<dbReference type="Gene3D" id="6.10.140.1320">
    <property type="match status" value="1"/>
</dbReference>
<dbReference type="InParanoid" id="A0A6J1W8D0"/>
<feature type="domain" description="HIG1" evidence="6">
    <location>
        <begin position="13"/>
        <end position="99"/>
    </location>
</feature>
<organism evidence="7 8">
    <name type="scientific">Galleria mellonella</name>
    <name type="common">Greater wax moth</name>
    <dbReference type="NCBI Taxonomy" id="7137"/>
    <lineage>
        <taxon>Eukaryota</taxon>
        <taxon>Metazoa</taxon>
        <taxon>Ecdysozoa</taxon>
        <taxon>Arthropoda</taxon>
        <taxon>Hexapoda</taxon>
        <taxon>Insecta</taxon>
        <taxon>Pterygota</taxon>
        <taxon>Neoptera</taxon>
        <taxon>Endopterygota</taxon>
        <taxon>Lepidoptera</taxon>
        <taxon>Glossata</taxon>
        <taxon>Ditrysia</taxon>
        <taxon>Pyraloidea</taxon>
        <taxon>Pyralidae</taxon>
        <taxon>Galleriinae</taxon>
        <taxon>Galleria</taxon>
    </lineage>
</organism>
<dbReference type="GeneID" id="113509919"/>
<keyword evidence="4 5" id="KW-0472">Membrane</keyword>
<dbReference type="PANTHER" id="PTHR12297">
    <property type="entry name" value="HYPOXIA-INDUCBILE GENE 1 HIG1 -RELATED"/>
    <property type="match status" value="1"/>
</dbReference>
<dbReference type="FunCoup" id="A0A6J1W8D0">
    <property type="interactions" value="355"/>
</dbReference>
<dbReference type="RefSeq" id="XP_026749146.1">
    <property type="nucleotide sequence ID" value="XM_026893345.3"/>
</dbReference>